<dbReference type="EMBL" id="EQ962656">
    <property type="protein sequence ID" value="EED16035.1"/>
    <property type="molecule type" value="Genomic_DNA"/>
</dbReference>
<dbReference type="STRING" id="441959.B8MDV8"/>
<feature type="signal peptide" evidence="2">
    <location>
        <begin position="1"/>
        <end position="20"/>
    </location>
</feature>
<dbReference type="OrthoDB" id="5343383at2759"/>
<dbReference type="InParanoid" id="B8MDV8"/>
<evidence type="ECO:0000256" key="1">
    <source>
        <dbReference type="SAM" id="MobiDB-lite"/>
    </source>
</evidence>
<feature type="region of interest" description="Disordered" evidence="1">
    <location>
        <begin position="317"/>
        <end position="351"/>
    </location>
</feature>
<dbReference type="eggNOG" id="ENOG502SRWU">
    <property type="taxonomic scope" value="Eukaryota"/>
</dbReference>
<name>B8MDV8_TALSN</name>
<dbReference type="GeneID" id="8104986"/>
<evidence type="ECO:0000256" key="2">
    <source>
        <dbReference type="SAM" id="SignalP"/>
    </source>
</evidence>
<keyword evidence="4" id="KW-1185">Reference proteome</keyword>
<dbReference type="AlphaFoldDB" id="B8MDV8"/>
<dbReference type="VEuPathDB" id="FungiDB:TSTA_011450"/>
<dbReference type="HOGENOM" id="CLU_035352_0_0_1"/>
<evidence type="ECO:0000313" key="4">
    <source>
        <dbReference type="Proteomes" id="UP000001745"/>
    </source>
</evidence>
<organism evidence="3 4">
    <name type="scientific">Talaromyces stipitatus (strain ATCC 10500 / CBS 375.48 / QM 6759 / NRRL 1006)</name>
    <name type="common">Penicillium stipitatum</name>
    <dbReference type="NCBI Taxonomy" id="441959"/>
    <lineage>
        <taxon>Eukaryota</taxon>
        <taxon>Fungi</taxon>
        <taxon>Dikarya</taxon>
        <taxon>Ascomycota</taxon>
        <taxon>Pezizomycotina</taxon>
        <taxon>Eurotiomycetes</taxon>
        <taxon>Eurotiomycetidae</taxon>
        <taxon>Eurotiales</taxon>
        <taxon>Trichocomaceae</taxon>
        <taxon>Talaromyces</taxon>
        <taxon>Talaromyces sect. Talaromyces</taxon>
    </lineage>
</organism>
<feature type="compositionally biased region" description="Acidic residues" evidence="1">
    <location>
        <begin position="320"/>
        <end position="351"/>
    </location>
</feature>
<evidence type="ECO:0000313" key="3">
    <source>
        <dbReference type="EMBL" id="EED16035.1"/>
    </source>
</evidence>
<protein>
    <submittedName>
        <fullName evidence="3">Uncharacterized protein</fullName>
    </submittedName>
</protein>
<proteinExistence type="predicted"/>
<dbReference type="RefSeq" id="XP_002483269.1">
    <property type="nucleotide sequence ID" value="XM_002483224.1"/>
</dbReference>
<keyword evidence="2" id="KW-0732">Signal</keyword>
<dbReference type="PhylomeDB" id="B8MDV8"/>
<dbReference type="Proteomes" id="UP000001745">
    <property type="component" value="Unassembled WGS sequence"/>
</dbReference>
<reference evidence="4" key="1">
    <citation type="journal article" date="2015" name="Genome Announc.">
        <title>Genome sequence of the AIDS-associated pathogen Penicillium marneffei (ATCC18224) and its near taxonomic relative Talaromyces stipitatus (ATCC10500).</title>
        <authorList>
            <person name="Nierman W.C."/>
            <person name="Fedorova-Abrams N.D."/>
            <person name="Andrianopoulos A."/>
        </authorList>
    </citation>
    <scope>NUCLEOTIDE SEQUENCE [LARGE SCALE GENOMIC DNA]</scope>
    <source>
        <strain evidence="4">ATCC 10500 / CBS 375.48 / QM 6759 / NRRL 1006</strain>
    </source>
</reference>
<feature type="chain" id="PRO_5002877445" evidence="2">
    <location>
        <begin position="21"/>
        <end position="563"/>
    </location>
</feature>
<feature type="compositionally biased region" description="Pro residues" evidence="1">
    <location>
        <begin position="372"/>
        <end position="381"/>
    </location>
</feature>
<accession>B8MDV8</accession>
<sequence length="563" mass="64164">MYLKSLILLAASNLLSTATAAKIATQSDANALPETVVDGIEISSTYTGDLILPNVTNVVGNVTYEGPDLENFAAPLLSLVAGTFNFTGSFRLKMATSAEKQPCTRERAISSILSFYTLLSQIPYIPADKLMIPPQTTGWQNNEEQGIKINETELRSRGKTDTVIDTLRHLPYLDQEMYGPHWTLADNTLHINYARGELYSAYLERDRALLPLPGHIIWLTEGYERAGVYLLLNTETWEIIEYTLLGESIEINYDAYEALPPDKRWTAYSVLPADEYFDLWRWRHLTLQFLLVPDLQVFNGTGKWFVKDPRMLYEESFVRDDDDDDEDEDEDYVPDESGSESEEDSDMDVDDDDEIEEVNQELQSLSLDQQPIPTPPSPPPVSENSKSRSFLHRFAQPLDKDRINNTTLYLKPWFLKNREEIIQIIQIYVSHGWPLPNYEWRLIYRNGFKPGGSGNELNIVPRLEREEAEATRTIAAICRRLKKWLLDPVENQEEEKIDAEIVAYGVAELDELEKVVIASDDIITTTGVGKILKGIVDSKTLNERKDMAGICDRARRILKNWGI</sequence>
<feature type="region of interest" description="Disordered" evidence="1">
    <location>
        <begin position="364"/>
        <end position="387"/>
    </location>
</feature>
<gene>
    <name evidence="3" type="ORF">TSTA_011450</name>
</gene>